<protein>
    <recommendedName>
        <fullName evidence="3">Serine acetyltransferase</fullName>
    </recommendedName>
</protein>
<organism evidence="1 2">
    <name type="scientific">Edwardsiella ictaluri (strain 93-146)</name>
    <dbReference type="NCBI Taxonomy" id="634503"/>
    <lineage>
        <taxon>Bacteria</taxon>
        <taxon>Pseudomonadati</taxon>
        <taxon>Pseudomonadota</taxon>
        <taxon>Gammaproteobacteria</taxon>
        <taxon>Enterobacterales</taxon>
        <taxon>Hafniaceae</taxon>
        <taxon>Edwardsiella</taxon>
    </lineage>
</organism>
<reference evidence="2" key="1">
    <citation type="submission" date="2009-03" db="EMBL/GenBank/DDBJ databases">
        <title>Complete genome sequence of Edwardsiella ictaluri 93-146.</title>
        <authorList>
            <person name="Williams M.L."/>
            <person name="Gillaspy A.F."/>
            <person name="Dyer D.W."/>
            <person name="Thune R.L."/>
            <person name="Waldbieser G.C."/>
            <person name="Schuster S.C."/>
            <person name="Gipson J."/>
            <person name="Zaitshik J."/>
            <person name="Landry C."/>
            <person name="Lawrence M.L."/>
        </authorList>
    </citation>
    <scope>NUCLEOTIDE SEQUENCE [LARGE SCALE GENOMIC DNA]</scope>
    <source>
        <strain evidence="2">93-146</strain>
    </source>
</reference>
<dbReference type="SUPFAM" id="SSF51161">
    <property type="entry name" value="Trimeric LpxA-like enzymes"/>
    <property type="match status" value="1"/>
</dbReference>
<gene>
    <name evidence="1" type="ordered locus">NT01EI_1424</name>
</gene>
<sequence length="105" mass="11732">MAIRINRNLRNKYCPDIKLGCEIGEGLRIAHYVGIVITGHCIIGNNLYIRKNVTIGVKHNDQTGQIYIGDNATIGAMSFINKDIPPNHTVYTPKSENIVRLKKSI</sequence>
<accession>C5BDR4</accession>
<dbReference type="RefSeq" id="WP_015870777.1">
    <property type="nucleotide sequence ID" value="NC_012779.2"/>
</dbReference>
<dbReference type="Gene3D" id="2.160.10.10">
    <property type="entry name" value="Hexapeptide repeat proteins"/>
    <property type="match status" value="2"/>
</dbReference>
<dbReference type="InterPro" id="IPR011004">
    <property type="entry name" value="Trimer_LpxA-like_sf"/>
</dbReference>
<dbReference type="PANTHER" id="PTHR42811">
    <property type="entry name" value="SERINE ACETYLTRANSFERASE"/>
    <property type="match status" value="1"/>
</dbReference>
<dbReference type="Proteomes" id="UP000001485">
    <property type="component" value="Chromosome"/>
</dbReference>
<dbReference type="GeneID" id="69538429"/>
<evidence type="ECO:0000313" key="2">
    <source>
        <dbReference type="Proteomes" id="UP000001485"/>
    </source>
</evidence>
<reference evidence="1 2" key="2">
    <citation type="journal article" date="2012" name="J. Bacteriol.">
        <title>Genome Sequence of Edwardsiella ictaluri 93-146, a Strain Associated with a Natural Channel Catfish Outbreak of Enteric Septicemia of Catfish.</title>
        <authorList>
            <person name="Williams M.L."/>
            <person name="Gillaspy A.F."/>
            <person name="Dyer D.W."/>
            <person name="Thune R.L."/>
            <person name="Waldbieser G.C."/>
            <person name="Schuster S.C."/>
            <person name="Gipson J."/>
            <person name="Zaitshik J."/>
            <person name="Landry C."/>
            <person name="Banes M.M."/>
            <person name="Lawrence M.L."/>
        </authorList>
    </citation>
    <scope>NUCLEOTIDE SEQUENCE [LARGE SCALE GENOMIC DNA]</scope>
    <source>
        <strain evidence="1 2">93-146</strain>
    </source>
</reference>
<proteinExistence type="predicted"/>
<evidence type="ECO:0000313" key="1">
    <source>
        <dbReference type="EMBL" id="ACR68612.1"/>
    </source>
</evidence>
<dbReference type="KEGG" id="eic:NT01EI_1424"/>
<dbReference type="HOGENOM" id="CLU_051638_10_2_6"/>
<dbReference type="EMBL" id="CP001600">
    <property type="protein sequence ID" value="ACR68612.1"/>
    <property type="molecule type" value="Genomic_DNA"/>
</dbReference>
<name>C5BDR4_EDWI9</name>
<evidence type="ECO:0008006" key="3">
    <source>
        <dbReference type="Google" id="ProtNLM"/>
    </source>
</evidence>
<dbReference type="AlphaFoldDB" id="C5BDR4"/>